<sequence length="191" mass="20148">MPRAGLTRDAVVALALETIDELGLDGLTLAEIAGRAGVKVPSLYKHIASLEVLRSAVATEATRELAHELRGAAIGVSRTVALESLAHAYRGYALRHPGRYAATQRAPLPGEAREEAHALAAAQVQQVVSATLRGYDIADDQLVDATRTLRAALHGFCALENGGGFALPVSVSESFARMIAGLDRMLSTWPA</sequence>
<dbReference type="InterPro" id="IPR036271">
    <property type="entry name" value="Tet_transcr_reg_TetR-rel_C_sf"/>
</dbReference>
<dbReference type="SUPFAM" id="SSF46689">
    <property type="entry name" value="Homeodomain-like"/>
    <property type="match status" value="1"/>
</dbReference>
<dbReference type="PANTHER" id="PTHR30055:SF234">
    <property type="entry name" value="HTH-TYPE TRANSCRIPTIONAL REGULATOR BETI"/>
    <property type="match status" value="1"/>
</dbReference>
<feature type="domain" description="HTH tetR-type" evidence="5">
    <location>
        <begin position="5"/>
        <end position="65"/>
    </location>
</feature>
<organism evidence="6 7">
    <name type="scientific">Microbacterium hominis</name>
    <dbReference type="NCBI Taxonomy" id="162426"/>
    <lineage>
        <taxon>Bacteria</taxon>
        <taxon>Bacillati</taxon>
        <taxon>Actinomycetota</taxon>
        <taxon>Actinomycetes</taxon>
        <taxon>Micrococcales</taxon>
        <taxon>Microbacteriaceae</taxon>
        <taxon>Microbacterium</taxon>
    </lineage>
</organism>
<dbReference type="InterPro" id="IPR025996">
    <property type="entry name" value="MT1864/Rv1816-like_C"/>
</dbReference>
<name>A0A0B4CF71_9MICO</name>
<dbReference type="Proteomes" id="UP000031202">
    <property type="component" value="Unassembled WGS sequence"/>
</dbReference>
<keyword evidence="1" id="KW-0805">Transcription regulation</keyword>
<dbReference type="Gene3D" id="1.10.357.10">
    <property type="entry name" value="Tetracycline Repressor, domain 2"/>
    <property type="match status" value="1"/>
</dbReference>
<evidence type="ECO:0000256" key="3">
    <source>
        <dbReference type="ARBA" id="ARBA00023163"/>
    </source>
</evidence>
<protein>
    <submittedName>
        <fullName evidence="6">TetR family transcriptional regulator</fullName>
    </submittedName>
</protein>
<reference evidence="6 7" key="1">
    <citation type="submission" date="2014-12" db="EMBL/GenBank/DDBJ databases">
        <title>Genome sequencing of Microbacterium hominis TPW29.</title>
        <authorList>
            <person name="Tan P.W."/>
            <person name="Chan K.-G."/>
        </authorList>
    </citation>
    <scope>NUCLEOTIDE SEQUENCE [LARGE SCALE GENOMIC DNA]</scope>
    <source>
        <strain evidence="6 7">TPW29</strain>
    </source>
</reference>
<dbReference type="Pfam" id="PF00440">
    <property type="entry name" value="TetR_N"/>
    <property type="match status" value="1"/>
</dbReference>
<evidence type="ECO:0000313" key="6">
    <source>
        <dbReference type="EMBL" id="KIC59869.1"/>
    </source>
</evidence>
<dbReference type="InterPro" id="IPR050109">
    <property type="entry name" value="HTH-type_TetR-like_transc_reg"/>
</dbReference>
<dbReference type="InterPro" id="IPR009057">
    <property type="entry name" value="Homeodomain-like_sf"/>
</dbReference>
<accession>A0A0B4CF71</accession>
<feature type="DNA-binding region" description="H-T-H motif" evidence="4">
    <location>
        <begin position="28"/>
        <end position="47"/>
    </location>
</feature>
<keyword evidence="2 4" id="KW-0238">DNA-binding</keyword>
<dbReference type="PROSITE" id="PS50977">
    <property type="entry name" value="HTH_TETR_2"/>
    <property type="match status" value="1"/>
</dbReference>
<keyword evidence="3" id="KW-0804">Transcription</keyword>
<dbReference type="Pfam" id="PF13305">
    <property type="entry name" value="TetR_C_33"/>
    <property type="match status" value="1"/>
</dbReference>
<evidence type="ECO:0000259" key="5">
    <source>
        <dbReference type="PROSITE" id="PS50977"/>
    </source>
</evidence>
<dbReference type="AlphaFoldDB" id="A0A0B4CF71"/>
<evidence type="ECO:0000313" key="7">
    <source>
        <dbReference type="Proteomes" id="UP000031202"/>
    </source>
</evidence>
<dbReference type="SUPFAM" id="SSF48498">
    <property type="entry name" value="Tetracyclin repressor-like, C-terminal domain"/>
    <property type="match status" value="1"/>
</dbReference>
<evidence type="ECO:0000256" key="2">
    <source>
        <dbReference type="ARBA" id="ARBA00023125"/>
    </source>
</evidence>
<dbReference type="Gene3D" id="1.10.10.60">
    <property type="entry name" value="Homeodomain-like"/>
    <property type="match status" value="1"/>
</dbReference>
<evidence type="ECO:0000256" key="1">
    <source>
        <dbReference type="ARBA" id="ARBA00023015"/>
    </source>
</evidence>
<evidence type="ECO:0000256" key="4">
    <source>
        <dbReference type="PROSITE-ProRule" id="PRU00335"/>
    </source>
</evidence>
<dbReference type="GO" id="GO:0000976">
    <property type="term" value="F:transcription cis-regulatory region binding"/>
    <property type="evidence" value="ECO:0007669"/>
    <property type="project" value="TreeGrafter"/>
</dbReference>
<proteinExistence type="predicted"/>
<dbReference type="PANTHER" id="PTHR30055">
    <property type="entry name" value="HTH-TYPE TRANSCRIPTIONAL REGULATOR RUTR"/>
    <property type="match status" value="1"/>
</dbReference>
<comment type="caution">
    <text evidence="6">The sequence shown here is derived from an EMBL/GenBank/DDBJ whole genome shotgun (WGS) entry which is preliminary data.</text>
</comment>
<gene>
    <name evidence="6" type="ORF">RM52_00080</name>
</gene>
<dbReference type="InterPro" id="IPR001647">
    <property type="entry name" value="HTH_TetR"/>
</dbReference>
<dbReference type="EMBL" id="JWSZ01000001">
    <property type="protein sequence ID" value="KIC59869.1"/>
    <property type="molecule type" value="Genomic_DNA"/>
</dbReference>
<dbReference type="GO" id="GO:0003700">
    <property type="term" value="F:DNA-binding transcription factor activity"/>
    <property type="evidence" value="ECO:0007669"/>
    <property type="project" value="TreeGrafter"/>
</dbReference>